<name>A0AAE0XP28_9GAST</name>
<evidence type="ECO:0000256" key="1">
    <source>
        <dbReference type="SAM" id="MobiDB-lite"/>
    </source>
</evidence>
<feature type="region of interest" description="Disordered" evidence="1">
    <location>
        <begin position="156"/>
        <end position="177"/>
    </location>
</feature>
<dbReference type="AlphaFoldDB" id="A0AAE0XP28"/>
<feature type="compositionally biased region" description="Low complexity" evidence="1">
    <location>
        <begin position="160"/>
        <end position="170"/>
    </location>
</feature>
<comment type="caution">
    <text evidence="3">The sequence shown here is derived from an EMBL/GenBank/DDBJ whole genome shotgun (WGS) entry which is preliminary data.</text>
</comment>
<evidence type="ECO:0000313" key="4">
    <source>
        <dbReference type="Proteomes" id="UP001283361"/>
    </source>
</evidence>
<dbReference type="InterPro" id="IPR011333">
    <property type="entry name" value="SKP1/BTB/POZ_sf"/>
</dbReference>
<protein>
    <recommendedName>
        <fullName evidence="2">BTB domain-containing protein</fullName>
    </recommendedName>
</protein>
<evidence type="ECO:0000259" key="2">
    <source>
        <dbReference type="Pfam" id="PF00651"/>
    </source>
</evidence>
<accession>A0AAE0XP28</accession>
<dbReference type="Pfam" id="PF00651">
    <property type="entry name" value="BTB"/>
    <property type="match status" value="1"/>
</dbReference>
<dbReference type="Proteomes" id="UP001283361">
    <property type="component" value="Unassembled WGS sequence"/>
</dbReference>
<proteinExistence type="predicted"/>
<dbReference type="Gene3D" id="3.30.710.10">
    <property type="entry name" value="Potassium Channel Kv1.1, Chain A"/>
    <property type="match status" value="1"/>
</dbReference>
<sequence length="177" mass="20065">MSPKKLKDDVAFEKQLPDYNEKLWKGVHRQWCAKQFCDLQVVTTNGIVPMHACVWSAFSDDMAKMVKEDFEDKSKFRFSVSLTVSSEVVSYIACALYTGTFSPPKRLLTQIYSTAVYIGFYDILDLLGQYVKSNSLDLFGASHQFRGNIDNNAELEDNHSSLSKKSNKSSQQIAHQS</sequence>
<organism evidence="3 4">
    <name type="scientific">Elysia crispata</name>
    <name type="common">lettuce slug</name>
    <dbReference type="NCBI Taxonomy" id="231223"/>
    <lineage>
        <taxon>Eukaryota</taxon>
        <taxon>Metazoa</taxon>
        <taxon>Spiralia</taxon>
        <taxon>Lophotrochozoa</taxon>
        <taxon>Mollusca</taxon>
        <taxon>Gastropoda</taxon>
        <taxon>Heterobranchia</taxon>
        <taxon>Euthyneura</taxon>
        <taxon>Panpulmonata</taxon>
        <taxon>Sacoglossa</taxon>
        <taxon>Placobranchoidea</taxon>
        <taxon>Plakobranchidae</taxon>
        <taxon>Elysia</taxon>
    </lineage>
</organism>
<dbReference type="InterPro" id="IPR000210">
    <property type="entry name" value="BTB/POZ_dom"/>
</dbReference>
<dbReference type="EMBL" id="JAWDGP010007899">
    <property type="protein sequence ID" value="KAK3701007.1"/>
    <property type="molecule type" value="Genomic_DNA"/>
</dbReference>
<reference evidence="3" key="1">
    <citation type="journal article" date="2023" name="G3 (Bethesda)">
        <title>A reference genome for the long-term kleptoplast-retaining sea slug Elysia crispata morphotype clarki.</title>
        <authorList>
            <person name="Eastman K.E."/>
            <person name="Pendleton A.L."/>
            <person name="Shaikh M.A."/>
            <person name="Suttiyut T."/>
            <person name="Ogas R."/>
            <person name="Tomko P."/>
            <person name="Gavelis G."/>
            <person name="Widhalm J.R."/>
            <person name="Wisecaver J.H."/>
        </authorList>
    </citation>
    <scope>NUCLEOTIDE SEQUENCE</scope>
    <source>
        <strain evidence="3">ECLA1</strain>
    </source>
</reference>
<evidence type="ECO:0000313" key="3">
    <source>
        <dbReference type="EMBL" id="KAK3701007.1"/>
    </source>
</evidence>
<gene>
    <name evidence="3" type="ORF">RRG08_063260</name>
</gene>
<dbReference type="SUPFAM" id="SSF54695">
    <property type="entry name" value="POZ domain"/>
    <property type="match status" value="1"/>
</dbReference>
<feature type="domain" description="BTB" evidence="2">
    <location>
        <begin position="29"/>
        <end position="134"/>
    </location>
</feature>
<keyword evidence="4" id="KW-1185">Reference proteome</keyword>